<dbReference type="RefSeq" id="WP_187255655.1">
    <property type="nucleotide sequence ID" value="NZ_JBHULF010000006.1"/>
</dbReference>
<keyword evidence="4" id="KW-1185">Reference proteome</keyword>
<comment type="caution">
    <text evidence="3">The sequence shown here is derived from an EMBL/GenBank/DDBJ whole genome shotgun (WGS) entry which is preliminary data.</text>
</comment>
<sequence length="263" mass="29865">MKNLIAPAICALLILLFPATRMQAQQTGKKAIYQLSVYHFKNSDQEARIDDYLQHALLPALHRTGHGTVGVFKPLANDTAADKTIYVLVTHPSINHALDIKQRLNKDREYPAKAAAFETAPHDNPPFVRVENILMEAFRFARQPSTPQLSGNKADHIFELRSYESATEKLYQSKVHMFNEGGEITLFKRLGFNAVFYGEVIAGSRMPNFWYMTSFNSLADRNEHWKTFGNDPEWKAMLAKPEYKNNVSRSDIILARSAGYSDL</sequence>
<gene>
    <name evidence="3" type="ORF">BC349_05185</name>
</gene>
<dbReference type="Pfam" id="PF07978">
    <property type="entry name" value="NIPSNAP"/>
    <property type="match status" value="1"/>
</dbReference>
<dbReference type="Proteomes" id="UP000765802">
    <property type="component" value="Unassembled WGS sequence"/>
</dbReference>
<accession>A0ABR7M602</accession>
<dbReference type="InterPro" id="IPR012577">
    <property type="entry name" value="NIPSNAP"/>
</dbReference>
<dbReference type="InterPro" id="IPR011008">
    <property type="entry name" value="Dimeric_a/b-barrel"/>
</dbReference>
<feature type="domain" description="NIPSNAP" evidence="2">
    <location>
        <begin position="158"/>
        <end position="257"/>
    </location>
</feature>
<evidence type="ECO:0000313" key="4">
    <source>
        <dbReference type="Proteomes" id="UP000765802"/>
    </source>
</evidence>
<evidence type="ECO:0000259" key="2">
    <source>
        <dbReference type="Pfam" id="PF07978"/>
    </source>
</evidence>
<dbReference type="EMBL" id="MBUA01000001">
    <property type="protein sequence ID" value="MBC6490346.1"/>
    <property type="molecule type" value="Genomic_DNA"/>
</dbReference>
<reference evidence="3 4" key="1">
    <citation type="submission" date="2016-07" db="EMBL/GenBank/DDBJ databases">
        <title>Genome analysis of Flavihumibacter stibioxidans YS-17.</title>
        <authorList>
            <person name="Shi K."/>
            <person name="Han Y."/>
            <person name="Wang G."/>
        </authorList>
    </citation>
    <scope>NUCLEOTIDE SEQUENCE [LARGE SCALE GENOMIC DNA]</scope>
    <source>
        <strain evidence="3 4">YS-17</strain>
    </source>
</reference>
<feature type="signal peptide" evidence="1">
    <location>
        <begin position="1"/>
        <end position="24"/>
    </location>
</feature>
<feature type="chain" id="PRO_5046304321" description="NIPSNAP domain-containing protein" evidence="1">
    <location>
        <begin position="25"/>
        <end position="263"/>
    </location>
</feature>
<organism evidence="3 4">
    <name type="scientific">Flavihumibacter stibioxidans</name>
    <dbReference type="NCBI Taxonomy" id="1834163"/>
    <lineage>
        <taxon>Bacteria</taxon>
        <taxon>Pseudomonadati</taxon>
        <taxon>Bacteroidota</taxon>
        <taxon>Chitinophagia</taxon>
        <taxon>Chitinophagales</taxon>
        <taxon>Chitinophagaceae</taxon>
        <taxon>Flavihumibacter</taxon>
    </lineage>
</organism>
<evidence type="ECO:0000256" key="1">
    <source>
        <dbReference type="SAM" id="SignalP"/>
    </source>
</evidence>
<keyword evidence="1" id="KW-0732">Signal</keyword>
<protein>
    <recommendedName>
        <fullName evidence="2">NIPSNAP domain-containing protein</fullName>
    </recommendedName>
</protein>
<dbReference type="Gene3D" id="3.30.70.100">
    <property type="match status" value="2"/>
</dbReference>
<proteinExistence type="predicted"/>
<dbReference type="SUPFAM" id="SSF54909">
    <property type="entry name" value="Dimeric alpha+beta barrel"/>
    <property type="match status" value="2"/>
</dbReference>
<evidence type="ECO:0000313" key="3">
    <source>
        <dbReference type="EMBL" id="MBC6490346.1"/>
    </source>
</evidence>
<name>A0ABR7M602_9BACT</name>